<dbReference type="Proteomes" id="UP001215598">
    <property type="component" value="Unassembled WGS sequence"/>
</dbReference>
<gene>
    <name evidence="2" type="ORF">B0H16DRAFT_1859410</name>
</gene>
<feature type="compositionally biased region" description="Basic residues" evidence="1">
    <location>
        <begin position="66"/>
        <end position="78"/>
    </location>
</feature>
<reference evidence="2" key="1">
    <citation type="submission" date="2023-03" db="EMBL/GenBank/DDBJ databases">
        <title>Massive genome expansion in bonnet fungi (Mycena s.s.) driven by repeated elements and novel gene families across ecological guilds.</title>
        <authorList>
            <consortium name="Lawrence Berkeley National Laboratory"/>
            <person name="Harder C.B."/>
            <person name="Miyauchi S."/>
            <person name="Viragh M."/>
            <person name="Kuo A."/>
            <person name="Thoen E."/>
            <person name="Andreopoulos B."/>
            <person name="Lu D."/>
            <person name="Skrede I."/>
            <person name="Drula E."/>
            <person name="Henrissat B."/>
            <person name="Morin E."/>
            <person name="Kohler A."/>
            <person name="Barry K."/>
            <person name="LaButti K."/>
            <person name="Morin E."/>
            <person name="Salamov A."/>
            <person name="Lipzen A."/>
            <person name="Mereny Z."/>
            <person name="Hegedus B."/>
            <person name="Baldrian P."/>
            <person name="Stursova M."/>
            <person name="Weitz H."/>
            <person name="Taylor A."/>
            <person name="Grigoriev I.V."/>
            <person name="Nagy L.G."/>
            <person name="Martin F."/>
            <person name="Kauserud H."/>
        </authorList>
    </citation>
    <scope>NUCLEOTIDE SEQUENCE</scope>
    <source>
        <strain evidence="2">CBHHK182m</strain>
    </source>
</reference>
<evidence type="ECO:0000313" key="2">
    <source>
        <dbReference type="EMBL" id="KAJ7776376.1"/>
    </source>
</evidence>
<accession>A0AAD7K490</accession>
<dbReference type="AlphaFoldDB" id="A0AAD7K490"/>
<evidence type="ECO:0000313" key="3">
    <source>
        <dbReference type="Proteomes" id="UP001215598"/>
    </source>
</evidence>
<name>A0AAD7K490_9AGAR</name>
<feature type="region of interest" description="Disordered" evidence="1">
    <location>
        <begin position="28"/>
        <end position="78"/>
    </location>
</feature>
<dbReference type="Gene3D" id="3.60.130.30">
    <property type="match status" value="1"/>
</dbReference>
<organism evidence="2 3">
    <name type="scientific">Mycena metata</name>
    <dbReference type="NCBI Taxonomy" id="1033252"/>
    <lineage>
        <taxon>Eukaryota</taxon>
        <taxon>Fungi</taxon>
        <taxon>Dikarya</taxon>
        <taxon>Basidiomycota</taxon>
        <taxon>Agaricomycotina</taxon>
        <taxon>Agaricomycetes</taxon>
        <taxon>Agaricomycetidae</taxon>
        <taxon>Agaricales</taxon>
        <taxon>Marasmiineae</taxon>
        <taxon>Mycenaceae</taxon>
        <taxon>Mycena</taxon>
    </lineage>
</organism>
<feature type="compositionally biased region" description="Low complexity" evidence="1">
    <location>
        <begin position="50"/>
        <end position="65"/>
    </location>
</feature>
<evidence type="ECO:0000256" key="1">
    <source>
        <dbReference type="SAM" id="MobiDB-lite"/>
    </source>
</evidence>
<sequence>MAALDDEQPEDLAQPDTFDEQLASIASTLDLNSADDVPPAPADDVPPAPSSISSTSGSTSTPSAPRKARDKAGSKLRRQAIRQSLKIQAHVNLLPPPRRPKHVKNTVPVKTKFRLMKQRVALTGWIGLRDDGQSSQEKSLGFEEPGWTPSHTLPDFFGMERRFSGFKYVEYLGPKTRPVLDAASRAFTVFAGHADDPNWMRDVHDPAMAAMAEAGEKAKVSEARSHHRRGNFPPLSAGDSYGGGQIQPGALINGVINTAILCSLMSNLVFIRLAGFATGIFANWAPNLFQYYSSHMRKFYKKYRHLRRPFLNSIWSACTFNLGPHTCCLGHRDFANLAFGWCAVTALGDYDYRKAGHLILWDCKLILEFPPGCTILIPSAAIFHSNIPIGPNEHRYSFTQYTAGGLFRWIEHGFQSEEAYFESLSPEERARERAEAKARWSAGVGLFSTLDELRAM</sequence>
<proteinExistence type="predicted"/>
<feature type="compositionally biased region" description="Pro residues" evidence="1">
    <location>
        <begin position="38"/>
        <end position="49"/>
    </location>
</feature>
<keyword evidence="3" id="KW-1185">Reference proteome</keyword>
<protein>
    <submittedName>
        <fullName evidence="2">Uncharacterized protein</fullName>
    </submittedName>
</protein>
<dbReference type="EMBL" id="JARKIB010000009">
    <property type="protein sequence ID" value="KAJ7776376.1"/>
    <property type="molecule type" value="Genomic_DNA"/>
</dbReference>
<comment type="caution">
    <text evidence="2">The sequence shown here is derived from an EMBL/GenBank/DDBJ whole genome shotgun (WGS) entry which is preliminary data.</text>
</comment>